<feature type="transmembrane region" description="Helical" evidence="10">
    <location>
        <begin position="66"/>
        <end position="85"/>
    </location>
</feature>
<dbReference type="GO" id="GO:0016020">
    <property type="term" value="C:membrane"/>
    <property type="evidence" value="ECO:0007669"/>
    <property type="project" value="UniProtKB-SubCell"/>
</dbReference>
<dbReference type="EMBL" id="JAHDVG010000467">
    <property type="protein sequence ID" value="KAH1181962.1"/>
    <property type="molecule type" value="Genomic_DNA"/>
</dbReference>
<organism evidence="11 12">
    <name type="scientific">Mauremys mutica</name>
    <name type="common">yellowpond turtle</name>
    <dbReference type="NCBI Taxonomy" id="74926"/>
    <lineage>
        <taxon>Eukaryota</taxon>
        <taxon>Metazoa</taxon>
        <taxon>Chordata</taxon>
        <taxon>Craniata</taxon>
        <taxon>Vertebrata</taxon>
        <taxon>Euteleostomi</taxon>
        <taxon>Archelosauria</taxon>
        <taxon>Testudinata</taxon>
        <taxon>Testudines</taxon>
        <taxon>Cryptodira</taxon>
        <taxon>Durocryptodira</taxon>
        <taxon>Testudinoidea</taxon>
        <taxon>Geoemydidae</taxon>
        <taxon>Geoemydinae</taxon>
        <taxon>Mauremys</taxon>
    </lineage>
</organism>
<dbReference type="GO" id="GO:0034220">
    <property type="term" value="P:monoatomic ion transmembrane transport"/>
    <property type="evidence" value="ECO:0007669"/>
    <property type="project" value="UniProtKB-KW"/>
</dbReference>
<evidence type="ECO:0000256" key="8">
    <source>
        <dbReference type="ARBA" id="ARBA00023303"/>
    </source>
</evidence>
<feature type="transmembrane region" description="Helical" evidence="10">
    <location>
        <begin position="28"/>
        <end position="46"/>
    </location>
</feature>
<comment type="caution">
    <text evidence="11">The sequence shown here is derived from an EMBL/GenBank/DDBJ whole genome shotgun (WGS) entry which is preliminary data.</text>
</comment>
<reference evidence="11" key="1">
    <citation type="submission" date="2021-09" db="EMBL/GenBank/DDBJ databases">
        <title>The genome of Mauremys mutica provides insights into the evolution of semi-aquatic lifestyle.</title>
        <authorList>
            <person name="Gong S."/>
            <person name="Gao Y."/>
        </authorList>
    </citation>
    <scope>NUCLEOTIDE SEQUENCE</scope>
    <source>
        <strain evidence="11">MM-2020</strain>
        <tissue evidence="11">Muscle</tissue>
    </source>
</reference>
<sequence length="299" mass="34116">MSFGLGTISSEVKMAIGKNFIGIWKKHFSLISTSVYSLVLVVLEKIMESVFKCPEKLLWRRLYSSFYFIMPFLAMLFLGIIFQTTCLHPSYGAKKCCYFDQTLKCCVCCTEKQERSRCCGIFLKAFLPALLWIVILLLDGRYADCFWENVTGENPHQSIGVYQISQMVGIGVILLVVLAGFIYWCYVHFFKKDNRKEINRDQVESRNLLEEKTCEYILKQKKEAIWQLLKKCLNDEHLADPETILVSIKKETIFGIIDRVCNISREDSGDQGGMASTSPQGTSSPSPQVIPENLSCSRV</sequence>
<keyword evidence="5 10" id="KW-1133">Transmembrane helix</keyword>
<keyword evidence="12" id="KW-1185">Reference proteome</keyword>
<evidence type="ECO:0000256" key="3">
    <source>
        <dbReference type="ARBA" id="ARBA00022448"/>
    </source>
</evidence>
<evidence type="ECO:0000256" key="5">
    <source>
        <dbReference type="ARBA" id="ARBA00022989"/>
    </source>
</evidence>
<evidence type="ECO:0000256" key="2">
    <source>
        <dbReference type="ARBA" id="ARBA00008497"/>
    </source>
</evidence>
<comment type="subcellular location">
    <subcellularLocation>
        <location evidence="1">Membrane</location>
        <topology evidence="1">Multi-pass membrane protein</topology>
    </subcellularLocation>
</comment>
<feature type="transmembrane region" description="Helical" evidence="10">
    <location>
        <begin position="121"/>
        <end position="143"/>
    </location>
</feature>
<dbReference type="AlphaFoldDB" id="A0A9D4AZ59"/>
<keyword evidence="6" id="KW-0406">Ion transport</keyword>
<name>A0A9D4AZ59_9SAUR</name>
<dbReference type="Proteomes" id="UP000827986">
    <property type="component" value="Unassembled WGS sequence"/>
</dbReference>
<evidence type="ECO:0000256" key="10">
    <source>
        <dbReference type="SAM" id="Phobius"/>
    </source>
</evidence>
<protein>
    <submittedName>
        <fullName evidence="11">Uncharacterized protein</fullName>
    </submittedName>
</protein>
<feature type="transmembrane region" description="Helical" evidence="10">
    <location>
        <begin position="163"/>
        <end position="186"/>
    </location>
</feature>
<proteinExistence type="inferred from homology"/>
<comment type="similarity">
    <text evidence="2">Belongs to the CALHM family.</text>
</comment>
<dbReference type="Pfam" id="PF14798">
    <property type="entry name" value="Ca_hom_mod"/>
    <property type="match status" value="1"/>
</dbReference>
<evidence type="ECO:0000256" key="9">
    <source>
        <dbReference type="SAM" id="MobiDB-lite"/>
    </source>
</evidence>
<keyword evidence="8" id="KW-0407">Ion channel</keyword>
<evidence type="ECO:0000313" key="11">
    <source>
        <dbReference type="EMBL" id="KAH1181962.1"/>
    </source>
</evidence>
<evidence type="ECO:0000313" key="12">
    <source>
        <dbReference type="Proteomes" id="UP000827986"/>
    </source>
</evidence>
<feature type="region of interest" description="Disordered" evidence="9">
    <location>
        <begin position="267"/>
        <end position="299"/>
    </location>
</feature>
<keyword evidence="7 10" id="KW-0472">Membrane</keyword>
<keyword evidence="3" id="KW-0813">Transport</keyword>
<dbReference type="InterPro" id="IPR029569">
    <property type="entry name" value="CALHM"/>
</dbReference>
<keyword evidence="4 10" id="KW-0812">Transmembrane</keyword>
<gene>
    <name evidence="11" type="ORF">KIL84_009716</name>
</gene>
<evidence type="ECO:0000256" key="1">
    <source>
        <dbReference type="ARBA" id="ARBA00004141"/>
    </source>
</evidence>
<evidence type="ECO:0000256" key="7">
    <source>
        <dbReference type="ARBA" id="ARBA00023136"/>
    </source>
</evidence>
<feature type="compositionally biased region" description="Low complexity" evidence="9">
    <location>
        <begin position="276"/>
        <end position="287"/>
    </location>
</feature>
<evidence type="ECO:0000256" key="4">
    <source>
        <dbReference type="ARBA" id="ARBA00022692"/>
    </source>
</evidence>
<dbReference type="GO" id="GO:1904669">
    <property type="term" value="P:ATP export"/>
    <property type="evidence" value="ECO:0007669"/>
    <property type="project" value="UniProtKB-ARBA"/>
</dbReference>
<accession>A0A9D4AZ59</accession>
<evidence type="ECO:0000256" key="6">
    <source>
        <dbReference type="ARBA" id="ARBA00023065"/>
    </source>
</evidence>